<feature type="domain" description="EF-hand" evidence="4">
    <location>
        <begin position="4"/>
        <end position="39"/>
    </location>
</feature>
<dbReference type="InterPro" id="IPR039647">
    <property type="entry name" value="EF_hand_pair_protein_CML-like"/>
</dbReference>
<feature type="domain" description="EF-hand" evidence="4">
    <location>
        <begin position="126"/>
        <end position="161"/>
    </location>
</feature>
<name>A0A8T0CNT6_CORYI</name>
<dbReference type="Gene3D" id="1.10.238.10">
    <property type="entry name" value="EF-hand"/>
    <property type="match status" value="2"/>
</dbReference>
<evidence type="ECO:0000256" key="1">
    <source>
        <dbReference type="ARBA" id="ARBA00022723"/>
    </source>
</evidence>
<dbReference type="SUPFAM" id="SSF47473">
    <property type="entry name" value="EF-hand"/>
    <property type="match status" value="1"/>
</dbReference>
<evidence type="ECO:0000256" key="3">
    <source>
        <dbReference type="ARBA" id="ARBA00022837"/>
    </source>
</evidence>
<dbReference type="Gramene" id="rna-gnl|WGS:JABURB|Cocit.L2677.1">
    <property type="protein sequence ID" value="cds-KAF7847739.1"/>
    <property type="gene ID" value="gene-BT93_L2677"/>
</dbReference>
<keyword evidence="1" id="KW-0479">Metal-binding</keyword>
<dbReference type="Pfam" id="PF13499">
    <property type="entry name" value="EF-hand_7"/>
    <property type="match status" value="1"/>
</dbReference>
<gene>
    <name evidence="5" type="ORF">BT93_L2677</name>
</gene>
<dbReference type="InterPro" id="IPR002048">
    <property type="entry name" value="EF_hand_dom"/>
</dbReference>
<evidence type="ECO:0000313" key="6">
    <source>
        <dbReference type="Proteomes" id="UP000806378"/>
    </source>
</evidence>
<accession>A0A8T0CNT6</accession>
<keyword evidence="2" id="KW-0677">Repeat</keyword>
<protein>
    <recommendedName>
        <fullName evidence="4">EF-hand domain-containing protein</fullName>
    </recommendedName>
</protein>
<dbReference type="GO" id="GO:0005509">
    <property type="term" value="F:calcium ion binding"/>
    <property type="evidence" value="ECO:0007669"/>
    <property type="project" value="InterPro"/>
</dbReference>
<keyword evidence="3" id="KW-0106">Calcium</keyword>
<dbReference type="PROSITE" id="PS00018">
    <property type="entry name" value="EF_HAND_1"/>
    <property type="match status" value="3"/>
</dbReference>
<dbReference type="SMART" id="SM00054">
    <property type="entry name" value="EFh"/>
    <property type="match status" value="3"/>
</dbReference>
<dbReference type="OrthoDB" id="26525at2759"/>
<reference evidence="5" key="1">
    <citation type="submission" date="2020-05" db="EMBL/GenBank/DDBJ databases">
        <title>WGS assembly of Corymbia citriodora subspecies variegata.</title>
        <authorList>
            <person name="Barry K."/>
            <person name="Hundley H."/>
            <person name="Shu S."/>
            <person name="Jenkins J."/>
            <person name="Grimwood J."/>
            <person name="Baten A."/>
        </authorList>
    </citation>
    <scope>NUCLEOTIDE SEQUENCE</scope>
    <source>
        <strain evidence="5">CV2-018</strain>
    </source>
</reference>
<evidence type="ECO:0000313" key="5">
    <source>
        <dbReference type="EMBL" id="KAF7847739.1"/>
    </source>
</evidence>
<comment type="caution">
    <text evidence="5">The sequence shown here is derived from an EMBL/GenBank/DDBJ whole genome shotgun (WGS) entry which is preliminary data.</text>
</comment>
<dbReference type="InterPro" id="IPR018247">
    <property type="entry name" value="EF_Hand_1_Ca_BS"/>
</dbReference>
<dbReference type="PANTHER" id="PTHR10891">
    <property type="entry name" value="EF-HAND CALCIUM-BINDING DOMAIN CONTAINING PROTEIN"/>
    <property type="match status" value="1"/>
</dbReference>
<organism evidence="5 6">
    <name type="scientific">Corymbia citriodora subsp. variegata</name>
    <dbReference type="NCBI Taxonomy" id="360336"/>
    <lineage>
        <taxon>Eukaryota</taxon>
        <taxon>Viridiplantae</taxon>
        <taxon>Streptophyta</taxon>
        <taxon>Embryophyta</taxon>
        <taxon>Tracheophyta</taxon>
        <taxon>Spermatophyta</taxon>
        <taxon>Magnoliopsida</taxon>
        <taxon>eudicotyledons</taxon>
        <taxon>Gunneridae</taxon>
        <taxon>Pentapetalae</taxon>
        <taxon>rosids</taxon>
        <taxon>malvids</taxon>
        <taxon>Myrtales</taxon>
        <taxon>Myrtaceae</taxon>
        <taxon>Myrtoideae</taxon>
        <taxon>Eucalypteae</taxon>
        <taxon>Corymbia</taxon>
    </lineage>
</organism>
<keyword evidence="6" id="KW-1185">Reference proteome</keyword>
<dbReference type="InterPro" id="IPR011992">
    <property type="entry name" value="EF-hand-dom_pair"/>
</dbReference>
<evidence type="ECO:0000259" key="4">
    <source>
        <dbReference type="PROSITE" id="PS50222"/>
    </source>
</evidence>
<dbReference type="FunFam" id="1.10.238.10:FF:000486">
    <property type="entry name" value="Probable calcium-binding protein CML44"/>
    <property type="match status" value="1"/>
</dbReference>
<sequence>MSLLGTGDLRRIFENLDKNGDGQVSLEELNWLLEKIGIHYSMDELESSIDKSSLNFDEFLNFYNSISSEETMRTGESKSRESNEGDVNQETDLVEAFKVFDLNDDGFISWDELQSVLSKLELWDKRSERDSNSMIRAYDTNNDGKLDFEEFKNMMLFTISR</sequence>
<evidence type="ECO:0000256" key="2">
    <source>
        <dbReference type="ARBA" id="ARBA00022737"/>
    </source>
</evidence>
<dbReference type="EMBL" id="MU090545">
    <property type="protein sequence ID" value="KAF7847739.1"/>
    <property type="molecule type" value="Genomic_DNA"/>
</dbReference>
<dbReference type="Pfam" id="PF00036">
    <property type="entry name" value="EF-hand_1"/>
    <property type="match status" value="1"/>
</dbReference>
<dbReference type="CDD" id="cd00051">
    <property type="entry name" value="EFh"/>
    <property type="match status" value="1"/>
</dbReference>
<dbReference type="Proteomes" id="UP000806378">
    <property type="component" value="Unassembled WGS sequence"/>
</dbReference>
<proteinExistence type="predicted"/>
<dbReference type="PROSITE" id="PS50222">
    <property type="entry name" value="EF_HAND_2"/>
    <property type="match status" value="3"/>
</dbReference>
<dbReference type="AlphaFoldDB" id="A0A8T0CNT6"/>
<feature type="domain" description="EF-hand" evidence="4">
    <location>
        <begin position="88"/>
        <end position="123"/>
    </location>
</feature>